<protein>
    <submittedName>
        <fullName evidence="1">Uncharacterized protein</fullName>
    </submittedName>
</protein>
<dbReference type="RefSeq" id="WP_163745315.1">
    <property type="nucleotide sequence ID" value="NZ_JAAGOA010000044.1"/>
</dbReference>
<reference evidence="1 2" key="1">
    <citation type="submission" date="2020-02" db="EMBL/GenBank/DDBJ databases">
        <authorList>
            <person name="Li X.-J."/>
            <person name="Han X.-M."/>
        </authorList>
    </citation>
    <scope>NUCLEOTIDE SEQUENCE [LARGE SCALE GENOMIC DNA]</scope>
    <source>
        <strain evidence="1 2">CCTCC AB 2017055</strain>
    </source>
</reference>
<dbReference type="EMBL" id="JAAGOA010000044">
    <property type="protein sequence ID" value="NEE04768.1"/>
    <property type="molecule type" value="Genomic_DNA"/>
</dbReference>
<comment type="caution">
    <text evidence="1">The sequence shown here is derived from an EMBL/GenBank/DDBJ whole genome shotgun (WGS) entry which is preliminary data.</text>
</comment>
<evidence type="ECO:0000313" key="1">
    <source>
        <dbReference type="EMBL" id="NEE04768.1"/>
    </source>
</evidence>
<evidence type="ECO:0000313" key="2">
    <source>
        <dbReference type="Proteomes" id="UP000475214"/>
    </source>
</evidence>
<name>A0A6L9SJ98_9ACTN</name>
<organism evidence="1 2">
    <name type="scientific">Phytoactinopolyspora halotolerans</name>
    <dbReference type="NCBI Taxonomy" id="1981512"/>
    <lineage>
        <taxon>Bacteria</taxon>
        <taxon>Bacillati</taxon>
        <taxon>Actinomycetota</taxon>
        <taxon>Actinomycetes</taxon>
        <taxon>Jiangellales</taxon>
        <taxon>Jiangellaceae</taxon>
        <taxon>Phytoactinopolyspora</taxon>
    </lineage>
</organism>
<accession>A0A6L9SJ98</accession>
<dbReference type="Proteomes" id="UP000475214">
    <property type="component" value="Unassembled WGS sequence"/>
</dbReference>
<sequence length="169" mass="18999">MIELFSGLIPVHYRFIYLTRMGEYPKHDEARRGQSNGLCGAATPHQLVLITGLHTGQVSLMAEWHPTEPSLDSSWEDVVEVSFDVPQRDLVLASFEYHCSVDVPAVGTHRARYSADSMDAAKHFDQVSHRDLGPDSYLLQLWPAPSEPDRIVRQTSHFAAYWHALAQGS</sequence>
<dbReference type="AlphaFoldDB" id="A0A6L9SJ98"/>
<proteinExistence type="predicted"/>
<gene>
    <name evidence="1" type="ORF">G1H10_31860</name>
</gene>
<keyword evidence="2" id="KW-1185">Reference proteome</keyword>